<dbReference type="HOGENOM" id="CLU_1611839_0_0_1"/>
<organism evidence="1 2">
    <name type="scientific">Sphaerobolus stellatus (strain SS14)</name>
    <dbReference type="NCBI Taxonomy" id="990650"/>
    <lineage>
        <taxon>Eukaryota</taxon>
        <taxon>Fungi</taxon>
        <taxon>Dikarya</taxon>
        <taxon>Basidiomycota</taxon>
        <taxon>Agaricomycotina</taxon>
        <taxon>Agaricomycetes</taxon>
        <taxon>Phallomycetidae</taxon>
        <taxon>Geastrales</taxon>
        <taxon>Sphaerobolaceae</taxon>
        <taxon>Sphaerobolus</taxon>
    </lineage>
</organism>
<gene>
    <name evidence="1" type="ORF">M422DRAFT_270729</name>
</gene>
<keyword evidence="2" id="KW-1185">Reference proteome</keyword>
<evidence type="ECO:0000313" key="2">
    <source>
        <dbReference type="Proteomes" id="UP000054279"/>
    </source>
</evidence>
<accession>A0A0C9US52</accession>
<evidence type="ECO:0000313" key="1">
    <source>
        <dbReference type="EMBL" id="KIJ28040.1"/>
    </source>
</evidence>
<protein>
    <submittedName>
        <fullName evidence="1">Uncharacterized protein</fullName>
    </submittedName>
</protein>
<proteinExistence type="predicted"/>
<reference evidence="1 2" key="1">
    <citation type="submission" date="2014-06" db="EMBL/GenBank/DDBJ databases">
        <title>Evolutionary Origins and Diversification of the Mycorrhizal Mutualists.</title>
        <authorList>
            <consortium name="DOE Joint Genome Institute"/>
            <consortium name="Mycorrhizal Genomics Consortium"/>
            <person name="Kohler A."/>
            <person name="Kuo A."/>
            <person name="Nagy L.G."/>
            <person name="Floudas D."/>
            <person name="Copeland A."/>
            <person name="Barry K.W."/>
            <person name="Cichocki N."/>
            <person name="Veneault-Fourrey C."/>
            <person name="LaButti K."/>
            <person name="Lindquist E.A."/>
            <person name="Lipzen A."/>
            <person name="Lundell T."/>
            <person name="Morin E."/>
            <person name="Murat C."/>
            <person name="Riley R."/>
            <person name="Ohm R."/>
            <person name="Sun H."/>
            <person name="Tunlid A."/>
            <person name="Henrissat B."/>
            <person name="Grigoriev I.V."/>
            <person name="Hibbett D.S."/>
            <person name="Martin F."/>
        </authorList>
    </citation>
    <scope>NUCLEOTIDE SEQUENCE [LARGE SCALE GENOMIC DNA]</scope>
    <source>
        <strain evidence="1 2">SS14</strain>
    </source>
</reference>
<sequence length="165" mass="19235">MGKVRMGRLGITVRNGIVLLCRILYDSLQQRFGKLFKPVFCTHYLKKRELPSWQRPNEYVPKSVERLSHVLEFNENGEIITSEKSARVAAEKYLTALWALVPDNTGLPQSNPIPWLMIRKKRNDLHEFVEPGWLLKGNFIFERPKDCTAEDLLALIRHIIKGEHR</sequence>
<dbReference type="Proteomes" id="UP000054279">
    <property type="component" value="Unassembled WGS sequence"/>
</dbReference>
<dbReference type="AlphaFoldDB" id="A0A0C9US52"/>
<dbReference type="EMBL" id="KN837317">
    <property type="protein sequence ID" value="KIJ28040.1"/>
    <property type="molecule type" value="Genomic_DNA"/>
</dbReference>
<name>A0A0C9US52_SPHS4</name>